<accession>A0A8J3HUZ1</accession>
<dbReference type="InterPro" id="IPR036188">
    <property type="entry name" value="FAD/NAD-bd_sf"/>
</dbReference>
<dbReference type="Proteomes" id="UP000637906">
    <property type="component" value="Unassembled WGS sequence"/>
</dbReference>
<organism evidence="1 2">
    <name type="scientific">Candidatus Mesenet longicola</name>
    <dbReference type="NCBI Taxonomy" id="1892558"/>
    <lineage>
        <taxon>Bacteria</taxon>
        <taxon>Pseudomonadati</taxon>
        <taxon>Pseudomonadota</taxon>
        <taxon>Alphaproteobacteria</taxon>
        <taxon>Rickettsiales</taxon>
        <taxon>Anaplasmataceae</taxon>
        <taxon>Candidatus Mesenet</taxon>
    </lineage>
</organism>
<dbReference type="Gene3D" id="3.50.50.60">
    <property type="entry name" value="FAD/NAD(P)-binding domain"/>
    <property type="match status" value="1"/>
</dbReference>
<dbReference type="SUPFAM" id="SSF51905">
    <property type="entry name" value="FAD/NAD(P)-binding domain"/>
    <property type="match status" value="1"/>
</dbReference>
<comment type="caution">
    <text evidence="1">The sequence shown here is derived from an EMBL/GenBank/DDBJ whole genome shotgun (WGS) entry which is preliminary data.</text>
</comment>
<evidence type="ECO:0000313" key="2">
    <source>
        <dbReference type="Proteomes" id="UP000637906"/>
    </source>
</evidence>
<protein>
    <recommendedName>
        <fullName evidence="3">FAD-binding domain-containing protein</fullName>
    </recommendedName>
</protein>
<evidence type="ECO:0000313" key="1">
    <source>
        <dbReference type="EMBL" id="GHM59380.1"/>
    </source>
</evidence>
<keyword evidence="2" id="KW-1185">Reference proteome</keyword>
<dbReference type="Pfam" id="PF13450">
    <property type="entry name" value="NAD_binding_8"/>
    <property type="match status" value="1"/>
</dbReference>
<dbReference type="AlphaFoldDB" id="A0A8J3HUZ1"/>
<sequence length="284" mass="32286">MKDIIIVGSGPVGSFIATLCTQLGLNVTVYEKRQEFSRSINIKIENDFFKAVQEVLFQLNIETEFFAKLNEHLHNQKNRILIKDLEERFITEAKSLGAKYIIGEVESFKELHKEYKDLNPLILDCTGRNSKLRISEFGPDQDNIVTTPLQHAMYINFKAKVTGNISSLYQVIKYIKNIKLTKVVVSKSKDNNDFSDITLPVFITDELAEVFDREYPNINREPLNPFNSPNSVPDSIFLPISSLLGNLIIDGCDIDLDSVKVKKIEISCGHAQRRSKDIAYPTII</sequence>
<gene>
    <name evidence="1" type="ORF">sL5_03730</name>
</gene>
<proteinExistence type="predicted"/>
<name>A0A8J3HUZ1_9RICK</name>
<evidence type="ECO:0008006" key="3">
    <source>
        <dbReference type="Google" id="ProtNLM"/>
    </source>
</evidence>
<dbReference type="EMBL" id="BNGU01000011">
    <property type="protein sequence ID" value="GHM59380.1"/>
    <property type="molecule type" value="Genomic_DNA"/>
</dbReference>
<reference evidence="1 2" key="1">
    <citation type="journal article" date="2021" name="Microb. Ecol.">
        <title>Candidatus Mesenet longicola: Novel Endosymbionts of Brontispa longissima that Induce Cytoplasmic Incompatibility.</title>
        <authorList>
            <person name="Takano S."/>
            <person name="Gotoh Y."/>
            <person name="Hayashi T."/>
        </authorList>
    </citation>
    <scope>NUCLEOTIDE SEQUENCE [LARGE SCALE GENOMIC DNA]</scope>
    <source>
        <strain evidence="1">L5</strain>
    </source>
</reference>